<dbReference type="Proteomes" id="UP000234503">
    <property type="component" value="Unassembled WGS sequence"/>
</dbReference>
<feature type="domain" description="Fimbrial-type adhesion" evidence="6">
    <location>
        <begin position="183"/>
        <end position="324"/>
    </location>
</feature>
<feature type="domain" description="MrkD-like receptor binding" evidence="7">
    <location>
        <begin position="68"/>
        <end position="160"/>
    </location>
</feature>
<dbReference type="Pfam" id="PF00419">
    <property type="entry name" value="Fimbrial"/>
    <property type="match status" value="1"/>
</dbReference>
<dbReference type="Pfam" id="PF22003">
    <property type="entry name" value="MrkDrd"/>
    <property type="match status" value="1"/>
</dbReference>
<dbReference type="SUPFAM" id="SSF49401">
    <property type="entry name" value="Bacterial adhesins"/>
    <property type="match status" value="1"/>
</dbReference>
<protein>
    <submittedName>
        <fullName evidence="8">Uncharacterized protein</fullName>
    </submittedName>
</protein>
<dbReference type="RefSeq" id="WP_101825319.1">
    <property type="nucleotide sequence ID" value="NZ_PJZH01000014.1"/>
</dbReference>
<feature type="signal peptide" evidence="5">
    <location>
        <begin position="1"/>
        <end position="25"/>
    </location>
</feature>
<dbReference type="InterPro" id="IPR050263">
    <property type="entry name" value="Bact_Fimbrial_Adh_Pro"/>
</dbReference>
<keyword evidence="3 5" id="KW-0732">Signal</keyword>
<evidence type="ECO:0000256" key="3">
    <source>
        <dbReference type="ARBA" id="ARBA00022729"/>
    </source>
</evidence>
<dbReference type="AlphaFoldDB" id="A0A2N5DZU6"/>
<evidence type="ECO:0000259" key="7">
    <source>
        <dbReference type="Pfam" id="PF22003"/>
    </source>
</evidence>
<evidence type="ECO:0000313" key="9">
    <source>
        <dbReference type="Proteomes" id="UP000234503"/>
    </source>
</evidence>
<sequence length="326" mass="34500">MFKSLMKIVCIAAAGLGFYALPAAAVNNCSITSGSVMNIAITIPTLRPASNGTQGTVLGSAEIRAPGISYNCGSNIRNTWRSKYTRPEFSTESTVPNVYQTNIPGLGIRLSWPSSRSAYFPTAYPCNGSCSERADTVKLEFIQTGTIQTGTIPAGEIGKVEVTADTDPGTPLTLMNVVLSSAVDIRPKSCAILTTYQNVDLGSYSVADFASKKITKGDLKEFDLTLDCPATTPVKIAFTGEQSIGAAKGAIKNCETTECAKSVEVKLMSSMGMVLDVTGEKAKATNVGNVTGKKTLKFKAQIVPVDTSKMTPGKVSTYAIFDVYMD</sequence>
<evidence type="ECO:0000313" key="8">
    <source>
        <dbReference type="EMBL" id="PLR33376.1"/>
    </source>
</evidence>
<gene>
    <name evidence="8" type="ORF">CYR32_13680</name>
</gene>
<evidence type="ECO:0000259" key="6">
    <source>
        <dbReference type="Pfam" id="PF00419"/>
    </source>
</evidence>
<comment type="caution">
    <text evidence="8">The sequence shown here is derived from an EMBL/GenBank/DDBJ whole genome shotgun (WGS) entry which is preliminary data.</text>
</comment>
<evidence type="ECO:0000256" key="5">
    <source>
        <dbReference type="SAM" id="SignalP"/>
    </source>
</evidence>
<dbReference type="GO" id="GO:0043709">
    <property type="term" value="P:cell adhesion involved in single-species biofilm formation"/>
    <property type="evidence" value="ECO:0007669"/>
    <property type="project" value="TreeGrafter"/>
</dbReference>
<comment type="similarity">
    <text evidence="2">Belongs to the fimbrial protein family.</text>
</comment>
<dbReference type="InterPro" id="IPR008966">
    <property type="entry name" value="Adhesion_dom_sf"/>
</dbReference>
<keyword evidence="9" id="KW-1185">Reference proteome</keyword>
<dbReference type="PANTHER" id="PTHR33420">
    <property type="entry name" value="FIMBRIAL SUBUNIT ELFA-RELATED"/>
    <property type="match status" value="1"/>
</dbReference>
<dbReference type="PANTHER" id="PTHR33420:SF3">
    <property type="entry name" value="FIMBRIAL SUBUNIT ELFA"/>
    <property type="match status" value="1"/>
</dbReference>
<keyword evidence="4" id="KW-0281">Fimbrium</keyword>
<dbReference type="EMBL" id="PJZH01000014">
    <property type="protein sequence ID" value="PLR33376.1"/>
    <property type="molecule type" value="Genomic_DNA"/>
</dbReference>
<feature type="chain" id="PRO_5014639508" evidence="5">
    <location>
        <begin position="26"/>
        <end position="326"/>
    </location>
</feature>
<dbReference type="GO" id="GO:0009289">
    <property type="term" value="C:pilus"/>
    <property type="evidence" value="ECO:0007669"/>
    <property type="project" value="UniProtKB-SubCell"/>
</dbReference>
<evidence type="ECO:0000256" key="1">
    <source>
        <dbReference type="ARBA" id="ARBA00004561"/>
    </source>
</evidence>
<dbReference type="Gene3D" id="2.60.40.3310">
    <property type="match status" value="1"/>
</dbReference>
<dbReference type="OrthoDB" id="8970968at2"/>
<comment type="subcellular location">
    <subcellularLocation>
        <location evidence="1">Fimbrium</location>
    </subcellularLocation>
</comment>
<dbReference type="InterPro" id="IPR000259">
    <property type="entry name" value="Adhesion_dom_fimbrial"/>
</dbReference>
<evidence type="ECO:0000256" key="2">
    <source>
        <dbReference type="ARBA" id="ARBA00006671"/>
    </source>
</evidence>
<organism evidence="8 9">
    <name type="scientific">Chimaeribacter coloradensis</name>
    <dbReference type="NCBI Taxonomy" id="2060068"/>
    <lineage>
        <taxon>Bacteria</taxon>
        <taxon>Pseudomonadati</taxon>
        <taxon>Pseudomonadota</taxon>
        <taxon>Gammaproteobacteria</taxon>
        <taxon>Enterobacterales</taxon>
        <taxon>Yersiniaceae</taxon>
        <taxon>Chimaeribacter</taxon>
    </lineage>
</organism>
<evidence type="ECO:0000256" key="4">
    <source>
        <dbReference type="ARBA" id="ARBA00023263"/>
    </source>
</evidence>
<dbReference type="InterPro" id="IPR036937">
    <property type="entry name" value="Adhesion_dom_fimbrial_sf"/>
</dbReference>
<reference evidence="8 9" key="1">
    <citation type="submission" date="2017-12" db="EMBL/GenBank/DDBJ databases">
        <title>Characterization of six clinical isolates of Enterochimera gen. nov., a novel genus of the Yersiniaciae family and the three species Enterochimera arupensis sp. nov., Enterochimera coloradensis sp. nov, and Enterochimera californica sp. nov.</title>
        <authorList>
            <person name="Rossi A."/>
            <person name="Fisher M."/>
        </authorList>
    </citation>
    <scope>NUCLEOTIDE SEQUENCE [LARGE SCALE GENOMIC DNA]</scope>
    <source>
        <strain evidence="9">2016-Iso4</strain>
    </source>
</reference>
<dbReference type="InterPro" id="IPR054160">
    <property type="entry name" value="MrkD_recept-bd"/>
</dbReference>
<proteinExistence type="inferred from homology"/>
<dbReference type="Gene3D" id="2.60.40.1090">
    <property type="entry name" value="Fimbrial-type adhesion domain"/>
    <property type="match status" value="1"/>
</dbReference>
<name>A0A2N5DZU6_9GAMM</name>
<accession>A0A2N5DZU6</accession>